<accession>A0AAV4LXX6</accession>
<evidence type="ECO:0000256" key="5">
    <source>
        <dbReference type="ARBA" id="ARBA00022603"/>
    </source>
</evidence>
<dbReference type="EMBL" id="BPLF01000003">
    <property type="protein sequence ID" value="GIX64001.1"/>
    <property type="molecule type" value="Genomic_DNA"/>
</dbReference>
<keyword evidence="6" id="KW-0808">Transferase</keyword>
<protein>
    <recommendedName>
        <fullName evidence="3">protein-histidine N-methyltransferase</fullName>
        <ecNumber evidence="3">2.1.1.85</ecNumber>
    </recommendedName>
</protein>
<keyword evidence="12" id="KW-1185">Reference proteome</keyword>
<evidence type="ECO:0000256" key="3">
    <source>
        <dbReference type="ARBA" id="ARBA00012533"/>
    </source>
</evidence>
<evidence type="ECO:0000256" key="1">
    <source>
        <dbReference type="ARBA" id="ARBA00004123"/>
    </source>
</evidence>
<comment type="subcellular location">
    <subcellularLocation>
        <location evidence="2">Cytoplasm</location>
    </subcellularLocation>
    <subcellularLocation>
        <location evidence="1">Nucleus</location>
    </subcellularLocation>
</comment>
<feature type="region of interest" description="Disordered" evidence="10">
    <location>
        <begin position="168"/>
        <end position="197"/>
    </location>
</feature>
<gene>
    <name evidence="11" type="ORF">BcabD6B2_34360</name>
</gene>
<dbReference type="Gene3D" id="3.40.50.150">
    <property type="entry name" value="Vaccinia Virus protein VP39"/>
    <property type="match status" value="1"/>
</dbReference>
<reference evidence="11 12" key="1">
    <citation type="submission" date="2021-06" db="EMBL/GenBank/DDBJ databases">
        <title>Genome sequence of Babesia caballi.</title>
        <authorList>
            <person name="Yamagishi J."/>
            <person name="Kidaka T."/>
            <person name="Ochi A."/>
        </authorList>
    </citation>
    <scope>NUCLEOTIDE SEQUENCE [LARGE SCALE GENOMIC DNA]</scope>
    <source>
        <strain evidence="11">USDA-D6B2</strain>
    </source>
</reference>
<comment type="similarity">
    <text evidence="9">Belongs to the methyltransferase superfamily. METTL18 family.</text>
</comment>
<organism evidence="11 12">
    <name type="scientific">Babesia caballi</name>
    <dbReference type="NCBI Taxonomy" id="5871"/>
    <lineage>
        <taxon>Eukaryota</taxon>
        <taxon>Sar</taxon>
        <taxon>Alveolata</taxon>
        <taxon>Apicomplexa</taxon>
        <taxon>Aconoidasida</taxon>
        <taxon>Piroplasmida</taxon>
        <taxon>Babesiidae</taxon>
        <taxon>Babesia</taxon>
    </lineage>
</organism>
<comment type="caution">
    <text evidence="11">The sequence shown here is derived from an EMBL/GenBank/DDBJ whole genome shotgun (WGS) entry which is preliminary data.</text>
</comment>
<evidence type="ECO:0000256" key="10">
    <source>
        <dbReference type="SAM" id="MobiDB-lite"/>
    </source>
</evidence>
<name>A0AAV4LXX6_BABCB</name>
<dbReference type="GO" id="GO:0032259">
    <property type="term" value="P:methylation"/>
    <property type="evidence" value="ECO:0007669"/>
    <property type="project" value="UniProtKB-KW"/>
</dbReference>
<feature type="region of interest" description="Disordered" evidence="10">
    <location>
        <begin position="32"/>
        <end position="52"/>
    </location>
</feature>
<evidence type="ECO:0000256" key="7">
    <source>
        <dbReference type="ARBA" id="ARBA00022691"/>
    </source>
</evidence>
<keyword evidence="7" id="KW-0949">S-adenosyl-L-methionine</keyword>
<evidence type="ECO:0000313" key="12">
    <source>
        <dbReference type="Proteomes" id="UP001497744"/>
    </source>
</evidence>
<keyword evidence="8" id="KW-0539">Nucleus</keyword>
<evidence type="ECO:0000256" key="4">
    <source>
        <dbReference type="ARBA" id="ARBA00022490"/>
    </source>
</evidence>
<dbReference type="InterPro" id="IPR019410">
    <property type="entry name" value="Methyltransf_16"/>
</dbReference>
<sequence length="370" mass="40078">MESHVGFSVAHLLSGYREHRLDLATCQVSTVRKGSGPYRTGPAEGTSDSGEGPVLTVRLAPLPLSKRASTVKVGEYEGGFAIWESTWFLAGFLQTELQRREGVFAVDLGCGNGVCGVLALQKGYNVLFQDLNWEVLEESVTPNCLLNTHFQALKDFREARMRIDADIAGSASDHSKPTQNRKLSKAAMASSTSQTAGDGMIDCEVTLTVREADAHRHAVVTDIIIGGDSLYAGMCDLSNAERPASMNANEGSIELLACTWEEMAELSATVIPHRRQKCDLIVASECLYRTECYPAIAAVLEAYLTPSSGVAYIATKRLYFGMDGGSFEFVEYINSRNRGDPSRLKASICKSHTPPGSANIIDIIYVTCAT</sequence>
<dbReference type="GO" id="GO:0005634">
    <property type="term" value="C:nucleus"/>
    <property type="evidence" value="ECO:0007669"/>
    <property type="project" value="UniProtKB-SubCell"/>
</dbReference>
<evidence type="ECO:0000256" key="9">
    <source>
        <dbReference type="ARBA" id="ARBA00038126"/>
    </source>
</evidence>
<evidence type="ECO:0000256" key="8">
    <source>
        <dbReference type="ARBA" id="ARBA00023242"/>
    </source>
</evidence>
<keyword evidence="5 11" id="KW-0489">Methyltransferase</keyword>
<evidence type="ECO:0000256" key="2">
    <source>
        <dbReference type="ARBA" id="ARBA00004496"/>
    </source>
</evidence>
<proteinExistence type="inferred from homology"/>
<dbReference type="InterPro" id="IPR029063">
    <property type="entry name" value="SAM-dependent_MTases_sf"/>
</dbReference>
<keyword evidence="4" id="KW-0963">Cytoplasm</keyword>
<dbReference type="PANTHER" id="PTHR14614:SF39">
    <property type="entry name" value="HISTIDINE PROTEIN METHYLTRANSFERASE 1 HOMOLOG"/>
    <property type="match status" value="1"/>
</dbReference>
<dbReference type="GeneID" id="94195482"/>
<dbReference type="SUPFAM" id="SSF53335">
    <property type="entry name" value="S-adenosyl-L-methionine-dependent methyltransferases"/>
    <property type="match status" value="1"/>
</dbReference>
<dbReference type="RefSeq" id="XP_067716070.1">
    <property type="nucleotide sequence ID" value="XM_067859969.1"/>
</dbReference>
<dbReference type="AlphaFoldDB" id="A0AAV4LXX6"/>
<dbReference type="EC" id="2.1.1.85" evidence="3"/>
<evidence type="ECO:0000256" key="6">
    <source>
        <dbReference type="ARBA" id="ARBA00022679"/>
    </source>
</evidence>
<dbReference type="GO" id="GO:0005737">
    <property type="term" value="C:cytoplasm"/>
    <property type="evidence" value="ECO:0007669"/>
    <property type="project" value="UniProtKB-SubCell"/>
</dbReference>
<dbReference type="PANTHER" id="PTHR14614">
    <property type="entry name" value="HEPATOCELLULAR CARCINOMA-ASSOCIATED ANTIGEN"/>
    <property type="match status" value="1"/>
</dbReference>
<dbReference type="Proteomes" id="UP001497744">
    <property type="component" value="Unassembled WGS sequence"/>
</dbReference>
<dbReference type="GO" id="GO:0018064">
    <property type="term" value="F:protein-L-histidine N-tele-methyltransferase activity"/>
    <property type="evidence" value="ECO:0007669"/>
    <property type="project" value="UniProtKB-EC"/>
</dbReference>
<evidence type="ECO:0000313" key="11">
    <source>
        <dbReference type="EMBL" id="GIX64001.1"/>
    </source>
</evidence>